<feature type="compositionally biased region" description="Low complexity" evidence="2">
    <location>
        <begin position="97"/>
        <end position="162"/>
    </location>
</feature>
<evidence type="ECO:0000313" key="4">
    <source>
        <dbReference type="EMBL" id="PNS17332.1"/>
    </source>
</evidence>
<feature type="region of interest" description="Disordered" evidence="2">
    <location>
        <begin position="97"/>
        <end position="189"/>
    </location>
</feature>
<dbReference type="CDD" id="cd22191">
    <property type="entry name" value="DPBB_RlpA_EXP_N-like"/>
    <property type="match status" value="1"/>
</dbReference>
<dbReference type="Proteomes" id="UP000243797">
    <property type="component" value="Unassembled WGS sequence"/>
</dbReference>
<dbReference type="InterPro" id="IPR051477">
    <property type="entry name" value="Expansin_CellWall"/>
</dbReference>
<keyword evidence="5" id="KW-1185">Reference proteome</keyword>
<evidence type="ECO:0000313" key="5">
    <source>
        <dbReference type="Proteomes" id="UP000243797"/>
    </source>
</evidence>
<sequence length="302" mass="30681">MKATTISALTALLSTGALAVPMAGGHHAAPAHQHLHHRNKRDIVWETEWEIETVTVVKTVYDDGTEPAPTGYSSTSVAASATTTSTSYVALLPSSTLETSSSPAYTPPASSSQAPATTSSSTSTYVAPPAPTTPTTTTAASSTTTTEAPAPTTEATTPAPTTYSPPAPSSSPAAASSSQSSSGSGTYAGAGSTAMGAAYTGDATYWIPGLGACGWTNTDTEDVVAISHLQFDTGKNGGDPNANKLCGRNVSIKTATGNTVTAKVVDRCVGCLEGDLDMTLSLFNKVTNYGDGRVKGMEWSWA</sequence>
<dbReference type="InterPro" id="IPR036908">
    <property type="entry name" value="RlpA-like_sf"/>
</dbReference>
<comment type="caution">
    <text evidence="4">The sequence shown here is derived from an EMBL/GenBank/DDBJ whole genome shotgun (WGS) entry which is preliminary data.</text>
</comment>
<dbReference type="PANTHER" id="PTHR31836:SF28">
    <property type="entry name" value="SRCR DOMAIN-CONTAINING PROTEIN-RELATED"/>
    <property type="match status" value="1"/>
</dbReference>
<feature type="compositionally biased region" description="Low complexity" evidence="2">
    <location>
        <begin position="170"/>
        <end position="189"/>
    </location>
</feature>
<feature type="chain" id="PRO_5014342853" evidence="3">
    <location>
        <begin position="20"/>
        <end position="302"/>
    </location>
</feature>
<feature type="signal peptide" evidence="3">
    <location>
        <begin position="1"/>
        <end position="19"/>
    </location>
</feature>
<name>A0A2K1QQL6_9PEZI</name>
<evidence type="ECO:0000256" key="3">
    <source>
        <dbReference type="SAM" id="SignalP"/>
    </source>
</evidence>
<evidence type="ECO:0000256" key="1">
    <source>
        <dbReference type="ARBA" id="ARBA00022729"/>
    </source>
</evidence>
<accession>A0A2K1QQL6</accession>
<gene>
    <name evidence="4" type="ORF">CAC42_7015</name>
</gene>
<dbReference type="AlphaFoldDB" id="A0A2K1QQL6"/>
<dbReference type="OrthoDB" id="623670at2759"/>
<dbReference type="Gene3D" id="2.40.40.10">
    <property type="entry name" value="RlpA-like domain"/>
    <property type="match status" value="1"/>
</dbReference>
<dbReference type="EMBL" id="NKHZ01000051">
    <property type="protein sequence ID" value="PNS17332.1"/>
    <property type="molecule type" value="Genomic_DNA"/>
</dbReference>
<keyword evidence="1 3" id="KW-0732">Signal</keyword>
<evidence type="ECO:0000256" key="2">
    <source>
        <dbReference type="SAM" id="MobiDB-lite"/>
    </source>
</evidence>
<protein>
    <submittedName>
        <fullName evidence="4">Papain inhibitor</fullName>
    </submittedName>
</protein>
<organism evidence="4 5">
    <name type="scientific">Sphaceloma murrayae</name>
    <dbReference type="NCBI Taxonomy" id="2082308"/>
    <lineage>
        <taxon>Eukaryota</taxon>
        <taxon>Fungi</taxon>
        <taxon>Dikarya</taxon>
        <taxon>Ascomycota</taxon>
        <taxon>Pezizomycotina</taxon>
        <taxon>Dothideomycetes</taxon>
        <taxon>Dothideomycetidae</taxon>
        <taxon>Myriangiales</taxon>
        <taxon>Elsinoaceae</taxon>
        <taxon>Sphaceloma</taxon>
    </lineage>
</organism>
<dbReference type="PANTHER" id="PTHR31836">
    <property type="match status" value="1"/>
</dbReference>
<reference evidence="4 5" key="1">
    <citation type="submission" date="2017-06" db="EMBL/GenBank/DDBJ databases">
        <title>Draft genome sequence of a variant of Elsinoe murrayae.</title>
        <authorList>
            <person name="Cheng Q."/>
        </authorList>
    </citation>
    <scope>NUCLEOTIDE SEQUENCE [LARGE SCALE GENOMIC DNA]</scope>
    <source>
        <strain evidence="4 5">CQ-2017a</strain>
    </source>
</reference>
<dbReference type="InParanoid" id="A0A2K1QQL6"/>
<proteinExistence type="predicted"/>
<dbReference type="SUPFAM" id="SSF50685">
    <property type="entry name" value="Barwin-like endoglucanases"/>
    <property type="match status" value="1"/>
</dbReference>
<dbReference type="STRING" id="2082308.A0A2K1QQL6"/>